<dbReference type="Gene3D" id="1.20.120.520">
    <property type="entry name" value="nmb1532 protein domain like"/>
    <property type="match status" value="1"/>
</dbReference>
<gene>
    <name evidence="3" type="ORF">BBK14_25855</name>
</gene>
<dbReference type="InterPro" id="IPR019587">
    <property type="entry name" value="Polyketide_cyclase/dehydratase"/>
</dbReference>
<proteinExistence type="predicted"/>
<evidence type="ECO:0000256" key="1">
    <source>
        <dbReference type="SAM" id="MobiDB-lite"/>
    </source>
</evidence>
<keyword evidence="4" id="KW-1185">Reference proteome</keyword>
<organism evidence="3 4">
    <name type="scientific">Parafrankia soli</name>
    <dbReference type="NCBI Taxonomy" id="2599596"/>
    <lineage>
        <taxon>Bacteria</taxon>
        <taxon>Bacillati</taxon>
        <taxon>Actinomycetota</taxon>
        <taxon>Actinomycetes</taxon>
        <taxon>Frankiales</taxon>
        <taxon>Frankiaceae</taxon>
        <taxon>Parafrankia</taxon>
    </lineage>
</organism>
<evidence type="ECO:0000313" key="3">
    <source>
        <dbReference type="EMBL" id="OHV22194.1"/>
    </source>
</evidence>
<dbReference type="RefSeq" id="WP_071066239.1">
    <property type="nucleotide sequence ID" value="NZ_MAXA01000249.1"/>
</dbReference>
<protein>
    <submittedName>
        <fullName evidence="3">Cyclase</fullName>
    </submittedName>
</protein>
<sequence>MASATAYLLIHEGIRAETRRLADFAAQLAAGRRYAGPAQLTALRTHLDEVVNVIHHHHVGEDTHLWPLLRRFADPFDRVDGLDVLDGLAGDHDVLDPLMERVRTALARLAATATTGASDDTSDRATAGGPAEGSAGAAAEFAAAATALFTLMDEHLAVEESVVVPILRERVPDDELAAMEKRMQRGSKIRLGFALPWLDAADPTRMAETAAQLGPVFPVLLALTRRGYHRRVRAAYGVTAASPGPVTLRGQAEIVIEATPEQVYEAIADVIRMARHSPECYRCAWLDGAAAPLPGARFRGWNRFRGARWSRECEIVTAEPGVAFAYRTVRTGTRPDSTLWRFELTPTAAGTRLRQTFELSGAAPVMVFERLSGRTTSTPKAMARTLARLRNDILSRPDIAGGYDIAGTGVVGEPGLARGSDIVNTSATASARS</sequence>
<dbReference type="CDD" id="cd12108">
    <property type="entry name" value="Hr-like"/>
    <property type="match status" value="1"/>
</dbReference>
<evidence type="ECO:0000259" key="2">
    <source>
        <dbReference type="Pfam" id="PF01814"/>
    </source>
</evidence>
<dbReference type="SUPFAM" id="SSF55961">
    <property type="entry name" value="Bet v1-like"/>
    <property type="match status" value="1"/>
</dbReference>
<dbReference type="Pfam" id="PF01814">
    <property type="entry name" value="Hemerythrin"/>
    <property type="match status" value="1"/>
</dbReference>
<feature type="region of interest" description="Disordered" evidence="1">
    <location>
        <begin position="113"/>
        <end position="133"/>
    </location>
</feature>
<dbReference type="Gene3D" id="3.30.530.20">
    <property type="match status" value="1"/>
</dbReference>
<evidence type="ECO:0000313" key="4">
    <source>
        <dbReference type="Proteomes" id="UP000179769"/>
    </source>
</evidence>
<dbReference type="Proteomes" id="UP000179769">
    <property type="component" value="Unassembled WGS sequence"/>
</dbReference>
<comment type="caution">
    <text evidence="3">The sequence shown here is derived from an EMBL/GenBank/DDBJ whole genome shotgun (WGS) entry which is preliminary data.</text>
</comment>
<dbReference type="EMBL" id="MAXA01000249">
    <property type="protein sequence ID" value="OHV22194.1"/>
    <property type="molecule type" value="Genomic_DNA"/>
</dbReference>
<dbReference type="Pfam" id="PF10604">
    <property type="entry name" value="Polyketide_cyc2"/>
    <property type="match status" value="1"/>
</dbReference>
<name>A0A1S1PQM3_9ACTN</name>
<dbReference type="CDD" id="cd07812">
    <property type="entry name" value="SRPBCC"/>
    <property type="match status" value="1"/>
</dbReference>
<dbReference type="InterPro" id="IPR012312">
    <property type="entry name" value="Hemerythrin-like"/>
</dbReference>
<dbReference type="AlphaFoldDB" id="A0A1S1PQM3"/>
<feature type="domain" description="Hemerythrin-like" evidence="2">
    <location>
        <begin position="11"/>
        <end position="167"/>
    </location>
</feature>
<reference evidence="4" key="1">
    <citation type="submission" date="2016-07" db="EMBL/GenBank/DDBJ databases">
        <title>Frankia sp. NRRL B-16219 Genome sequencing.</title>
        <authorList>
            <person name="Ghodhbane-Gtari F."/>
            <person name="Swanson E."/>
            <person name="Gueddou A."/>
            <person name="Louati M."/>
            <person name="Nouioui I."/>
            <person name="Hezbri K."/>
            <person name="Abebe-Akele F."/>
            <person name="Simpson S."/>
            <person name="Morris K."/>
            <person name="Thomas K."/>
            <person name="Gtari M."/>
            <person name="Tisa L.S."/>
        </authorList>
    </citation>
    <scope>NUCLEOTIDE SEQUENCE [LARGE SCALE GENOMIC DNA]</scope>
    <source>
        <strain evidence="4">NRRL B-16219</strain>
    </source>
</reference>
<dbReference type="InterPro" id="IPR023393">
    <property type="entry name" value="START-like_dom_sf"/>
</dbReference>
<accession>A0A1S1PQM3</accession>